<protein>
    <submittedName>
        <fullName evidence="1">Uncharacterized protein</fullName>
    </submittedName>
</protein>
<sequence length="190" mass="20768">MPRYVPIDSEDPHYLQELTPNLCVARHAGAALHAPSGRPFTIFLNIKYFDINTLRIPKKGNTGVRGLGWAPIDGVSRFDMVVSAGSKYTGRSISGQLFNQFQIGLSVGFLIQELDGQLPCILITGAPVDSITVAAAYLALKLGQPIGAMIEAIDSHKDIRKCWKGLLPEEGMKKLSEIVLHVPSRRHVPI</sequence>
<name>A0A166NQ73_9AGAM</name>
<dbReference type="AlphaFoldDB" id="A0A166NQ73"/>
<gene>
    <name evidence="1" type="ORF">FIBSPDRAFT_855806</name>
</gene>
<reference evidence="1 2" key="1">
    <citation type="journal article" date="2016" name="Mol. Biol. Evol.">
        <title>Comparative Genomics of Early-Diverging Mushroom-Forming Fungi Provides Insights into the Origins of Lignocellulose Decay Capabilities.</title>
        <authorList>
            <person name="Nagy L.G."/>
            <person name="Riley R."/>
            <person name="Tritt A."/>
            <person name="Adam C."/>
            <person name="Daum C."/>
            <person name="Floudas D."/>
            <person name="Sun H."/>
            <person name="Yadav J.S."/>
            <person name="Pangilinan J."/>
            <person name="Larsson K.H."/>
            <person name="Matsuura K."/>
            <person name="Barry K."/>
            <person name="Labutti K."/>
            <person name="Kuo R."/>
            <person name="Ohm R.A."/>
            <person name="Bhattacharya S.S."/>
            <person name="Shirouzu T."/>
            <person name="Yoshinaga Y."/>
            <person name="Martin F.M."/>
            <person name="Grigoriev I.V."/>
            <person name="Hibbett D.S."/>
        </authorList>
    </citation>
    <scope>NUCLEOTIDE SEQUENCE [LARGE SCALE GENOMIC DNA]</scope>
    <source>
        <strain evidence="1 2">CBS 109695</strain>
    </source>
</reference>
<accession>A0A166NQ73</accession>
<evidence type="ECO:0000313" key="1">
    <source>
        <dbReference type="EMBL" id="KZP25267.1"/>
    </source>
</evidence>
<dbReference type="EMBL" id="KV417521">
    <property type="protein sequence ID" value="KZP25267.1"/>
    <property type="molecule type" value="Genomic_DNA"/>
</dbReference>
<dbReference type="Proteomes" id="UP000076532">
    <property type="component" value="Unassembled WGS sequence"/>
</dbReference>
<evidence type="ECO:0000313" key="2">
    <source>
        <dbReference type="Proteomes" id="UP000076532"/>
    </source>
</evidence>
<proteinExistence type="predicted"/>
<keyword evidence="2" id="KW-1185">Reference proteome</keyword>
<organism evidence="1 2">
    <name type="scientific">Athelia psychrophila</name>
    <dbReference type="NCBI Taxonomy" id="1759441"/>
    <lineage>
        <taxon>Eukaryota</taxon>
        <taxon>Fungi</taxon>
        <taxon>Dikarya</taxon>
        <taxon>Basidiomycota</taxon>
        <taxon>Agaricomycotina</taxon>
        <taxon>Agaricomycetes</taxon>
        <taxon>Agaricomycetidae</taxon>
        <taxon>Atheliales</taxon>
        <taxon>Atheliaceae</taxon>
        <taxon>Athelia</taxon>
    </lineage>
</organism>